<dbReference type="EMBL" id="JAAIUW010000324">
    <property type="protein sequence ID" value="KAF7800570.1"/>
    <property type="molecule type" value="Genomic_DNA"/>
</dbReference>
<comment type="caution">
    <text evidence="1">The sequence shown here is derived from an EMBL/GenBank/DDBJ whole genome shotgun (WGS) entry which is preliminary data.</text>
</comment>
<evidence type="ECO:0000313" key="2">
    <source>
        <dbReference type="Proteomes" id="UP000634136"/>
    </source>
</evidence>
<evidence type="ECO:0000313" key="1">
    <source>
        <dbReference type="EMBL" id="KAF7800570.1"/>
    </source>
</evidence>
<proteinExistence type="predicted"/>
<dbReference type="Proteomes" id="UP000634136">
    <property type="component" value="Unassembled WGS sequence"/>
</dbReference>
<reference evidence="1" key="1">
    <citation type="submission" date="2020-09" db="EMBL/GenBank/DDBJ databases">
        <title>Genome-Enabled Discovery of Anthraquinone Biosynthesis in Senna tora.</title>
        <authorList>
            <person name="Kang S.-H."/>
            <person name="Pandey R.P."/>
            <person name="Lee C.-M."/>
            <person name="Sim J.-S."/>
            <person name="Jeong J.-T."/>
            <person name="Choi B.-S."/>
            <person name="Jung M."/>
            <person name="Ginzburg D."/>
            <person name="Zhao K."/>
            <person name="Won S.Y."/>
            <person name="Oh T.-J."/>
            <person name="Yu Y."/>
            <person name="Kim N.-H."/>
            <person name="Lee O.R."/>
            <person name="Lee T.-H."/>
            <person name="Bashyal P."/>
            <person name="Kim T.-S."/>
            <person name="Lee W.-H."/>
            <person name="Kawkins C."/>
            <person name="Kim C.-K."/>
            <person name="Kim J.S."/>
            <person name="Ahn B.O."/>
            <person name="Rhee S.Y."/>
            <person name="Sohng J.K."/>
        </authorList>
    </citation>
    <scope>NUCLEOTIDE SEQUENCE</scope>
    <source>
        <tissue evidence="1">Leaf</tissue>
    </source>
</reference>
<name>A0A834VY41_9FABA</name>
<keyword evidence="2" id="KW-1185">Reference proteome</keyword>
<sequence>MDETQTKFKYLKALSGQLRISMTIPISMENWVPEERYVSLSDTQNNQRDTFS</sequence>
<protein>
    <submittedName>
        <fullName evidence="1">Uncharacterized protein</fullName>
    </submittedName>
</protein>
<accession>A0A834VY41</accession>
<gene>
    <name evidence="1" type="ORF">G2W53_044999</name>
</gene>
<dbReference type="AlphaFoldDB" id="A0A834VY41"/>
<organism evidence="1 2">
    <name type="scientific">Senna tora</name>
    <dbReference type="NCBI Taxonomy" id="362788"/>
    <lineage>
        <taxon>Eukaryota</taxon>
        <taxon>Viridiplantae</taxon>
        <taxon>Streptophyta</taxon>
        <taxon>Embryophyta</taxon>
        <taxon>Tracheophyta</taxon>
        <taxon>Spermatophyta</taxon>
        <taxon>Magnoliopsida</taxon>
        <taxon>eudicotyledons</taxon>
        <taxon>Gunneridae</taxon>
        <taxon>Pentapetalae</taxon>
        <taxon>rosids</taxon>
        <taxon>fabids</taxon>
        <taxon>Fabales</taxon>
        <taxon>Fabaceae</taxon>
        <taxon>Caesalpinioideae</taxon>
        <taxon>Cassia clade</taxon>
        <taxon>Senna</taxon>
    </lineage>
</organism>